<comment type="caution">
    <text evidence="1">The sequence shown here is derived from an EMBL/GenBank/DDBJ whole genome shotgun (WGS) entry which is preliminary data.</text>
</comment>
<dbReference type="InterPro" id="IPR011042">
    <property type="entry name" value="6-blade_b-propeller_TolB-like"/>
</dbReference>
<reference evidence="1 2" key="1">
    <citation type="submission" date="2020-08" db="EMBL/GenBank/DDBJ databases">
        <title>Cohnella phylogeny.</title>
        <authorList>
            <person name="Dunlap C."/>
        </authorList>
    </citation>
    <scope>NUCLEOTIDE SEQUENCE [LARGE SCALE GENOMIC DNA]</scope>
    <source>
        <strain evidence="1 2">DSM 25241</strain>
    </source>
</reference>
<gene>
    <name evidence="1" type="ORF">H7B67_27175</name>
</gene>
<evidence type="ECO:0000313" key="2">
    <source>
        <dbReference type="Proteomes" id="UP000535838"/>
    </source>
</evidence>
<proteinExistence type="predicted"/>
<dbReference type="Proteomes" id="UP000535838">
    <property type="component" value="Unassembled WGS sequence"/>
</dbReference>
<evidence type="ECO:0008006" key="3">
    <source>
        <dbReference type="Google" id="ProtNLM"/>
    </source>
</evidence>
<organism evidence="1 2">
    <name type="scientific">Cohnella thailandensis</name>
    <dbReference type="NCBI Taxonomy" id="557557"/>
    <lineage>
        <taxon>Bacteria</taxon>
        <taxon>Bacillati</taxon>
        <taxon>Bacillota</taxon>
        <taxon>Bacilli</taxon>
        <taxon>Bacillales</taxon>
        <taxon>Paenibacillaceae</taxon>
        <taxon>Cohnella</taxon>
    </lineage>
</organism>
<keyword evidence="2" id="KW-1185">Reference proteome</keyword>
<dbReference type="PROSITE" id="PS51257">
    <property type="entry name" value="PROKAR_LIPOPROTEIN"/>
    <property type="match status" value="1"/>
</dbReference>
<accession>A0A841T571</accession>
<name>A0A841T571_9BACL</name>
<sequence>MARRMAVLGIAAALSASLVGCEADRGGPLPGGGASSEGGRTLTVVKDGGRQPNEDIAVARIHRLEGASIEQWLSDDEARLVITKVAKAATGTEEPKYEYFATTVDLQTDKQEELQPLAEPSSSGAITRTYPSPDGKFSFVQEWQDKYTASNSVLNLSTGESVEVPVANYLEKGGWLDNETYVLAAGSMNGRGEIYAVSTNGRSKVIRLDDPDAETFEQFEAGYGRIYYLDGKRNLKAFAPGDAKPVTLVKGAGPFRLSPAGNRIAVTAAYREGVPGTKLTMYDTAGSAQGFLIGKGDLVNDISWSPDGSLFAFSVYTEAKSGMNGVYAYDSATGKVSPIGPSYFPQYPLNWNPSGTRLGVTVGGENGLPVTQIIDFKS</sequence>
<dbReference type="SUPFAM" id="SSF82171">
    <property type="entry name" value="DPP6 N-terminal domain-like"/>
    <property type="match status" value="1"/>
</dbReference>
<evidence type="ECO:0000313" key="1">
    <source>
        <dbReference type="EMBL" id="MBB6637825.1"/>
    </source>
</evidence>
<dbReference type="Gene3D" id="2.120.10.30">
    <property type="entry name" value="TolB, C-terminal domain"/>
    <property type="match status" value="1"/>
</dbReference>
<dbReference type="EMBL" id="JACJVQ010000024">
    <property type="protein sequence ID" value="MBB6637825.1"/>
    <property type="molecule type" value="Genomic_DNA"/>
</dbReference>
<dbReference type="AlphaFoldDB" id="A0A841T571"/>
<protein>
    <recommendedName>
        <fullName evidence="3">Lipoprotein LpqB beta-propeller domain-containing protein</fullName>
    </recommendedName>
</protein>